<proteinExistence type="predicted"/>
<dbReference type="InterPro" id="IPR002637">
    <property type="entry name" value="RdgB/HAM1"/>
</dbReference>
<dbReference type="Pfam" id="PF01725">
    <property type="entry name" value="Ham1p_like"/>
    <property type="match status" value="1"/>
</dbReference>
<reference evidence="1" key="1">
    <citation type="journal article" date="2015" name="Nature">
        <title>Complex archaea that bridge the gap between prokaryotes and eukaryotes.</title>
        <authorList>
            <person name="Spang A."/>
            <person name="Saw J.H."/>
            <person name="Jorgensen S.L."/>
            <person name="Zaremba-Niedzwiedzka K."/>
            <person name="Martijn J."/>
            <person name="Lind A.E."/>
            <person name="van Eijk R."/>
            <person name="Schleper C."/>
            <person name="Guy L."/>
            <person name="Ettema T.J."/>
        </authorList>
    </citation>
    <scope>NUCLEOTIDE SEQUENCE</scope>
</reference>
<gene>
    <name evidence="1" type="ORF">LCGC14_2864350</name>
</gene>
<dbReference type="SUPFAM" id="SSF52972">
    <property type="entry name" value="ITPase-like"/>
    <property type="match status" value="1"/>
</dbReference>
<evidence type="ECO:0000313" key="1">
    <source>
        <dbReference type="EMBL" id="KKK76369.1"/>
    </source>
</evidence>
<sequence length="225" mass="26821">MFELIFFTSSRIKMQNARHICRNYDITIRNFNEITSLANYKEPRLYNRRKLLEMSFQSALSQLKKSKLGAVKPFLIEDTSVDIHALSRKYNYEYPGLDVKYWMENANFIDIDLELDLLGNDRSVTVRSDLVLYLPEVREEPFYFVGKTEGSFTIKEYDFESNIIYPWLDNKTFNKWFVPVNVSTVLSMLPIEKADLYDFRKKAFEEMFKVLDRYKLLKEKSKITN</sequence>
<dbReference type="GO" id="GO:0047429">
    <property type="term" value="F:nucleoside triphosphate diphosphatase activity"/>
    <property type="evidence" value="ECO:0007669"/>
    <property type="project" value="InterPro"/>
</dbReference>
<dbReference type="GO" id="GO:0009143">
    <property type="term" value="P:nucleoside triphosphate catabolic process"/>
    <property type="evidence" value="ECO:0007669"/>
    <property type="project" value="InterPro"/>
</dbReference>
<organism evidence="1">
    <name type="scientific">marine sediment metagenome</name>
    <dbReference type="NCBI Taxonomy" id="412755"/>
    <lineage>
        <taxon>unclassified sequences</taxon>
        <taxon>metagenomes</taxon>
        <taxon>ecological metagenomes</taxon>
    </lineage>
</organism>
<dbReference type="Gene3D" id="3.90.950.10">
    <property type="match status" value="1"/>
</dbReference>
<dbReference type="AlphaFoldDB" id="A0A0F9AD36"/>
<feature type="non-terminal residue" evidence="1">
    <location>
        <position position="225"/>
    </location>
</feature>
<comment type="caution">
    <text evidence="1">The sequence shown here is derived from an EMBL/GenBank/DDBJ whole genome shotgun (WGS) entry which is preliminary data.</text>
</comment>
<dbReference type="EMBL" id="LAZR01055436">
    <property type="protein sequence ID" value="KKK76369.1"/>
    <property type="molecule type" value="Genomic_DNA"/>
</dbReference>
<protein>
    <submittedName>
        <fullName evidence="1">Uncharacterized protein</fullName>
    </submittedName>
</protein>
<name>A0A0F9AD36_9ZZZZ</name>
<dbReference type="InterPro" id="IPR029001">
    <property type="entry name" value="ITPase-like_fam"/>
</dbReference>
<accession>A0A0F9AD36</accession>